<reference evidence="2" key="3">
    <citation type="submission" date="2016-10" db="EMBL/GenBank/DDBJ databases">
        <authorList>
            <person name="de Groot N.N."/>
        </authorList>
    </citation>
    <scope>NUCLEOTIDE SEQUENCE [LARGE SCALE GENOMIC DNA]</scope>
    <source>
        <strain evidence="2">CCBAU85039</strain>
    </source>
</reference>
<organism evidence="2 4">
    <name type="scientific">Rhizobium tibeticum</name>
    <dbReference type="NCBI Taxonomy" id="501024"/>
    <lineage>
        <taxon>Bacteria</taxon>
        <taxon>Pseudomonadati</taxon>
        <taxon>Pseudomonadota</taxon>
        <taxon>Alphaproteobacteria</taxon>
        <taxon>Hyphomicrobiales</taxon>
        <taxon>Rhizobiaceae</taxon>
        <taxon>Rhizobium/Agrobacterium group</taxon>
        <taxon>Rhizobium</taxon>
    </lineage>
</organism>
<protein>
    <submittedName>
        <fullName evidence="2">Uncharacterized protein</fullName>
    </submittedName>
</protein>
<gene>
    <name evidence="2" type="ORF">RTCCBAU85039_0615</name>
    <name evidence="3" type="ORF">SAMN05216228_1001167</name>
</gene>
<evidence type="ECO:0000313" key="5">
    <source>
        <dbReference type="Proteomes" id="UP000198939"/>
    </source>
</evidence>
<dbReference type="OrthoDB" id="8003659at2"/>
<keyword evidence="1" id="KW-1133">Transmembrane helix</keyword>
<evidence type="ECO:0000313" key="2">
    <source>
        <dbReference type="EMBL" id="SEH47760.1"/>
    </source>
</evidence>
<dbReference type="Proteomes" id="UP000198939">
    <property type="component" value="Unassembled WGS sequence"/>
</dbReference>
<name>A0A1H8CID3_9HYPH</name>
<keyword evidence="5" id="KW-1185">Reference proteome</keyword>
<evidence type="ECO:0000256" key="1">
    <source>
        <dbReference type="SAM" id="Phobius"/>
    </source>
</evidence>
<dbReference type="EMBL" id="FNXB01000002">
    <property type="protein sequence ID" value="SEH47760.1"/>
    <property type="molecule type" value="Genomic_DNA"/>
</dbReference>
<keyword evidence="1" id="KW-0812">Transmembrane</keyword>
<dbReference type="STRING" id="501024.RTCCBAU85039_0615"/>
<feature type="transmembrane region" description="Helical" evidence="1">
    <location>
        <begin position="44"/>
        <end position="66"/>
    </location>
</feature>
<evidence type="ECO:0000313" key="4">
    <source>
        <dbReference type="Proteomes" id="UP000183063"/>
    </source>
</evidence>
<reference evidence="3 5" key="1">
    <citation type="submission" date="2016-10" db="EMBL/GenBank/DDBJ databases">
        <authorList>
            <person name="Varghese N."/>
            <person name="Submissions S."/>
        </authorList>
    </citation>
    <scope>NUCLEOTIDE SEQUENCE [LARGE SCALE GENOMIC DNA]</scope>
    <source>
        <strain evidence="3 5">CGMCC 1.7071</strain>
    </source>
</reference>
<sequence length="111" mass="11785">MCRDVLAGEFVLMVAVAIYAHQRIAPDSGSIPMQWSLTGIVNWSAPRLLAFAFIPILALAAMLLLASGGTIDPSALGLADGIFLACRSYTSCRLTGGQKQSGADRPRSKLY</sequence>
<proteinExistence type="predicted"/>
<dbReference type="EMBL" id="FOCV01000001">
    <property type="protein sequence ID" value="SEM94760.1"/>
    <property type="molecule type" value="Genomic_DNA"/>
</dbReference>
<keyword evidence="1" id="KW-0472">Membrane</keyword>
<accession>A0A1H8CID3</accession>
<dbReference type="RefSeq" id="WP_072370567.1">
    <property type="nucleotide sequence ID" value="NZ_FNXB01000002.1"/>
</dbReference>
<reference evidence="4" key="2">
    <citation type="submission" date="2016-10" db="EMBL/GenBank/DDBJ databases">
        <authorList>
            <person name="Wibberg D."/>
        </authorList>
    </citation>
    <scope>NUCLEOTIDE SEQUENCE [LARGE SCALE GENOMIC DNA]</scope>
</reference>
<evidence type="ECO:0000313" key="3">
    <source>
        <dbReference type="EMBL" id="SEM94760.1"/>
    </source>
</evidence>
<dbReference type="AlphaFoldDB" id="A0A1H8CID3"/>
<dbReference type="Proteomes" id="UP000183063">
    <property type="component" value="Unassembled WGS sequence"/>
</dbReference>